<dbReference type="PANTHER" id="PTHR21666">
    <property type="entry name" value="PEPTIDASE-RELATED"/>
    <property type="match status" value="1"/>
</dbReference>
<dbReference type="InterPro" id="IPR050570">
    <property type="entry name" value="Cell_wall_metabolism_enzyme"/>
</dbReference>
<dbReference type="InterPro" id="IPR011055">
    <property type="entry name" value="Dup_hybrid_motif"/>
</dbReference>
<reference evidence="2 3" key="1">
    <citation type="journal article" date="2016" name="Nat. Commun.">
        <title>Thousands of microbial genomes shed light on interconnected biogeochemical processes in an aquifer system.</title>
        <authorList>
            <person name="Anantharaman K."/>
            <person name="Brown C.T."/>
            <person name="Hug L.A."/>
            <person name="Sharon I."/>
            <person name="Castelle C.J."/>
            <person name="Probst A.J."/>
            <person name="Thomas B.C."/>
            <person name="Singh A."/>
            <person name="Wilkins M.J."/>
            <person name="Karaoz U."/>
            <person name="Brodie E.L."/>
            <person name="Williams K.H."/>
            <person name="Hubbard S.S."/>
            <person name="Banfield J.F."/>
        </authorList>
    </citation>
    <scope>NUCLEOTIDE SEQUENCE [LARGE SCALE GENOMIC DNA]</scope>
</reference>
<comment type="caution">
    <text evidence="2">The sequence shown here is derived from an EMBL/GenBank/DDBJ whole genome shotgun (WGS) entry which is preliminary data.</text>
</comment>
<name>A0A1G1VU78_9BACT</name>
<dbReference type="InterPro" id="IPR016047">
    <property type="entry name" value="M23ase_b-sheet_dom"/>
</dbReference>
<gene>
    <name evidence="2" type="ORF">A2784_02445</name>
</gene>
<sequence>MGANLAAAIVAVNVVGVPVEVLGQEPVEVVTLPAETDAVVITEVSFKAPLQVVDVSQGFRGGHRGVDLRAPMGTPVKAVAMGKVVGVIQGRFGYGKWVIVDHENGLSSLYAHLSKITVVEDEPVTQETVLGEVGMTGWTTGPHLHLEVYDNGRVINPRQVVPLTP</sequence>
<dbReference type="STRING" id="1797589.A2784_02445"/>
<dbReference type="AlphaFoldDB" id="A0A1G1VU78"/>
<protein>
    <recommendedName>
        <fullName evidence="1">M23ase beta-sheet core domain-containing protein</fullName>
    </recommendedName>
</protein>
<dbReference type="CDD" id="cd12797">
    <property type="entry name" value="M23_peptidase"/>
    <property type="match status" value="1"/>
</dbReference>
<evidence type="ECO:0000313" key="3">
    <source>
        <dbReference type="Proteomes" id="UP000177324"/>
    </source>
</evidence>
<dbReference type="Proteomes" id="UP000177324">
    <property type="component" value="Unassembled WGS sequence"/>
</dbReference>
<organism evidence="2 3">
    <name type="scientific">Candidatus Chisholmbacteria bacterium RIFCSPHIGHO2_01_FULL_48_12</name>
    <dbReference type="NCBI Taxonomy" id="1797589"/>
    <lineage>
        <taxon>Bacteria</taxon>
        <taxon>Candidatus Chisholmiibacteriota</taxon>
    </lineage>
</organism>
<dbReference type="SUPFAM" id="SSF51261">
    <property type="entry name" value="Duplicated hybrid motif"/>
    <property type="match status" value="1"/>
</dbReference>
<dbReference type="Pfam" id="PF01551">
    <property type="entry name" value="Peptidase_M23"/>
    <property type="match status" value="1"/>
</dbReference>
<proteinExistence type="predicted"/>
<accession>A0A1G1VU78</accession>
<dbReference type="Gene3D" id="2.70.70.10">
    <property type="entry name" value="Glucose Permease (Domain IIA)"/>
    <property type="match status" value="1"/>
</dbReference>
<dbReference type="EMBL" id="MHCH01000007">
    <property type="protein sequence ID" value="OGY18965.1"/>
    <property type="molecule type" value="Genomic_DNA"/>
</dbReference>
<evidence type="ECO:0000259" key="1">
    <source>
        <dbReference type="Pfam" id="PF01551"/>
    </source>
</evidence>
<feature type="domain" description="M23ase beta-sheet core" evidence="1">
    <location>
        <begin position="62"/>
        <end position="157"/>
    </location>
</feature>
<dbReference type="PANTHER" id="PTHR21666:SF270">
    <property type="entry name" value="MUREIN HYDROLASE ACTIVATOR ENVC"/>
    <property type="match status" value="1"/>
</dbReference>
<dbReference type="GO" id="GO:0004222">
    <property type="term" value="F:metalloendopeptidase activity"/>
    <property type="evidence" value="ECO:0007669"/>
    <property type="project" value="TreeGrafter"/>
</dbReference>
<evidence type="ECO:0000313" key="2">
    <source>
        <dbReference type="EMBL" id="OGY18965.1"/>
    </source>
</evidence>